<dbReference type="SUPFAM" id="SSF103473">
    <property type="entry name" value="MFS general substrate transporter"/>
    <property type="match status" value="1"/>
</dbReference>
<keyword evidence="2 5" id="KW-0812">Transmembrane</keyword>
<dbReference type="GO" id="GO:0022857">
    <property type="term" value="F:transmembrane transporter activity"/>
    <property type="evidence" value="ECO:0007669"/>
    <property type="project" value="InterPro"/>
</dbReference>
<protein>
    <submittedName>
        <fullName evidence="7">Major facilitator superfamily permease</fullName>
    </submittedName>
</protein>
<evidence type="ECO:0000259" key="6">
    <source>
        <dbReference type="PROSITE" id="PS50850"/>
    </source>
</evidence>
<dbReference type="Proteomes" id="UP000255382">
    <property type="component" value="Unassembled WGS sequence"/>
</dbReference>
<feature type="transmembrane region" description="Helical" evidence="5">
    <location>
        <begin position="25"/>
        <end position="47"/>
    </location>
</feature>
<evidence type="ECO:0000313" key="7">
    <source>
        <dbReference type="EMBL" id="STV25830.1"/>
    </source>
</evidence>
<evidence type="ECO:0000256" key="1">
    <source>
        <dbReference type="ARBA" id="ARBA00022475"/>
    </source>
</evidence>
<dbReference type="AlphaFoldDB" id="A0A378AZG0"/>
<evidence type="ECO:0000313" key="8">
    <source>
        <dbReference type="Proteomes" id="UP000255382"/>
    </source>
</evidence>
<proteinExistence type="predicted"/>
<feature type="domain" description="Major facilitator superfamily (MFS) profile" evidence="6">
    <location>
        <begin position="1"/>
        <end position="80"/>
    </location>
</feature>
<evidence type="ECO:0000256" key="4">
    <source>
        <dbReference type="ARBA" id="ARBA00023136"/>
    </source>
</evidence>
<dbReference type="PROSITE" id="PS50850">
    <property type="entry name" value="MFS"/>
    <property type="match status" value="1"/>
</dbReference>
<evidence type="ECO:0000256" key="5">
    <source>
        <dbReference type="SAM" id="Phobius"/>
    </source>
</evidence>
<reference evidence="7 8" key="1">
    <citation type="submission" date="2018-06" db="EMBL/GenBank/DDBJ databases">
        <authorList>
            <consortium name="Pathogen Informatics"/>
            <person name="Doyle S."/>
        </authorList>
    </citation>
    <scope>NUCLEOTIDE SEQUENCE [LARGE SCALE GENOMIC DNA]</scope>
    <source>
        <strain evidence="7 8">NCTC5050</strain>
    </source>
</reference>
<dbReference type="InterPro" id="IPR020846">
    <property type="entry name" value="MFS_dom"/>
</dbReference>
<sequence>MGMTQGLLAAMVAHTAPPELRGTAFGMFNLMSGLALLLASTGAGVLWETFGAASTFYAGAIICVVTLIGMRVMPSAYRQD</sequence>
<organism evidence="7 8">
    <name type="scientific">Klebsiella pneumoniae subsp. ozaenae</name>
    <dbReference type="NCBI Taxonomy" id="574"/>
    <lineage>
        <taxon>Bacteria</taxon>
        <taxon>Pseudomonadati</taxon>
        <taxon>Pseudomonadota</taxon>
        <taxon>Gammaproteobacteria</taxon>
        <taxon>Enterobacterales</taxon>
        <taxon>Enterobacteriaceae</taxon>
        <taxon>Klebsiella/Raoultella group</taxon>
        <taxon>Klebsiella</taxon>
        <taxon>Klebsiella pneumoniae complex</taxon>
    </lineage>
</organism>
<dbReference type="InterPro" id="IPR036259">
    <property type="entry name" value="MFS_trans_sf"/>
</dbReference>
<dbReference type="PANTHER" id="PTHR23518:SF2">
    <property type="entry name" value="MAJOR FACILITATOR SUPERFAMILY TRANSPORTER"/>
    <property type="match status" value="1"/>
</dbReference>
<gene>
    <name evidence="7" type="ORF">NCTC5050_03738</name>
</gene>
<dbReference type="EMBL" id="UGLZ01000005">
    <property type="protein sequence ID" value="STV25830.1"/>
    <property type="molecule type" value="Genomic_DNA"/>
</dbReference>
<keyword evidence="8" id="KW-1185">Reference proteome</keyword>
<name>A0A378AZG0_KLEPO</name>
<evidence type="ECO:0000256" key="2">
    <source>
        <dbReference type="ARBA" id="ARBA00022692"/>
    </source>
</evidence>
<keyword evidence="4 5" id="KW-0472">Membrane</keyword>
<dbReference type="PANTHER" id="PTHR23518">
    <property type="entry name" value="C-METHYLTRANSFERASE"/>
    <property type="match status" value="1"/>
</dbReference>
<keyword evidence="1" id="KW-1003">Cell membrane</keyword>
<dbReference type="Gene3D" id="1.20.1250.20">
    <property type="entry name" value="MFS general substrate transporter like domains"/>
    <property type="match status" value="1"/>
</dbReference>
<keyword evidence="3 5" id="KW-1133">Transmembrane helix</keyword>
<accession>A0A378AZG0</accession>
<evidence type="ECO:0000256" key="3">
    <source>
        <dbReference type="ARBA" id="ARBA00022989"/>
    </source>
</evidence>
<feature type="transmembrane region" description="Helical" evidence="5">
    <location>
        <begin position="54"/>
        <end position="73"/>
    </location>
</feature>